<organism evidence="2 3">
    <name type="scientific">Meripilus lineatus</name>
    <dbReference type="NCBI Taxonomy" id="2056292"/>
    <lineage>
        <taxon>Eukaryota</taxon>
        <taxon>Fungi</taxon>
        <taxon>Dikarya</taxon>
        <taxon>Basidiomycota</taxon>
        <taxon>Agaricomycotina</taxon>
        <taxon>Agaricomycetes</taxon>
        <taxon>Polyporales</taxon>
        <taxon>Meripilaceae</taxon>
        <taxon>Meripilus</taxon>
    </lineage>
</organism>
<gene>
    <name evidence="2" type="ORF">NLI96_g174</name>
</gene>
<name>A0AAD5VE91_9APHY</name>
<dbReference type="EMBL" id="JANAWD010000003">
    <property type="protein sequence ID" value="KAJ3492155.1"/>
    <property type="molecule type" value="Genomic_DNA"/>
</dbReference>
<comment type="caution">
    <text evidence="2">The sequence shown here is derived from an EMBL/GenBank/DDBJ whole genome shotgun (WGS) entry which is preliminary data.</text>
</comment>
<reference evidence="2" key="1">
    <citation type="submission" date="2022-07" db="EMBL/GenBank/DDBJ databases">
        <title>Genome Sequence of Physisporinus lineatus.</title>
        <authorList>
            <person name="Buettner E."/>
        </authorList>
    </citation>
    <scope>NUCLEOTIDE SEQUENCE</scope>
    <source>
        <strain evidence="2">VT162</strain>
    </source>
</reference>
<protein>
    <recommendedName>
        <fullName evidence="1">Thioester reductase (TE) domain-containing protein</fullName>
    </recommendedName>
</protein>
<dbReference type="Proteomes" id="UP001212997">
    <property type="component" value="Unassembled WGS sequence"/>
</dbReference>
<evidence type="ECO:0000313" key="3">
    <source>
        <dbReference type="Proteomes" id="UP001212997"/>
    </source>
</evidence>
<dbReference type="InterPro" id="IPR036291">
    <property type="entry name" value="NAD(P)-bd_dom_sf"/>
</dbReference>
<keyword evidence="3" id="KW-1185">Reference proteome</keyword>
<dbReference type="InterPro" id="IPR013120">
    <property type="entry name" value="FAR_NAD-bd"/>
</dbReference>
<dbReference type="AlphaFoldDB" id="A0AAD5VE91"/>
<dbReference type="SUPFAM" id="SSF51735">
    <property type="entry name" value="NAD(P)-binding Rossmann-fold domains"/>
    <property type="match status" value="1"/>
</dbReference>
<accession>A0AAD5VE91</accession>
<dbReference type="Pfam" id="PF07993">
    <property type="entry name" value="NAD_binding_4"/>
    <property type="match status" value="1"/>
</dbReference>
<evidence type="ECO:0000313" key="2">
    <source>
        <dbReference type="EMBL" id="KAJ3492155.1"/>
    </source>
</evidence>
<sequence>MPSPNVQREDHIRHLFDTLARYSAGFPRKQPRFPSRNQGPGDVILVTGTTGGLGCNILSQLCLDPRVKRIYALNRASIAEGLTERQSKALKKRGVLEDCLGDPKYQLVEACLSEPLLGINAQLYTEICNRITHIIHNAWPVNLWKPFDKFEDSLQGVRNLIDLALVRKYPAMSAPEESLSDSLGVGYAEANTGAEMSP</sequence>
<dbReference type="Gene3D" id="3.40.50.720">
    <property type="entry name" value="NAD(P)-binding Rossmann-like Domain"/>
    <property type="match status" value="1"/>
</dbReference>
<evidence type="ECO:0000259" key="1">
    <source>
        <dbReference type="Pfam" id="PF07993"/>
    </source>
</evidence>
<proteinExistence type="predicted"/>
<feature type="domain" description="Thioester reductase (TE)" evidence="1">
    <location>
        <begin position="46"/>
        <end position="166"/>
    </location>
</feature>